<dbReference type="Pfam" id="PF00651">
    <property type="entry name" value="BTB"/>
    <property type="match status" value="1"/>
</dbReference>
<sequence length="468" mass="54776">MAFNNSTQKLKNIQSLYLNEDGADVFFLLDGERIPGHKIILTAMSDYYKTMFYGSLREDNNIDMNDSNVSVESFKEFLKFIYMSEPNLTMDNIDGVLTMAKRSLSEDILNECEQFLKNSVTIDTMFFGYQLALLYDLKQLKNICKEEICVHAESVLKSASFLKFPFEHFQILIEFDTLACEEIDMFNACINWAKAACRQNNLDVLNAVNLRDQLRDLVHQIRFTSMTKEEAASCIGDYPGLFLANGELQEIICMIGHNNAYQPKQFNWTPRYFNLKYNKNQQIECSRMSNTHVTDSPYQVKHIETTRFTCNRHVILRGISCDIQIQISTPITVQINEIKTVESTNERYNQRLIGQFILNPKSEVYEASITLDKVILIRPNYIYDINITFETHFQNPNNPDMYSNSILKRKMRVDHDIVFNFRRRGLVSRLSLSRFDNKNYFQKIKHNPKTWMMLAVCLGAGYWYWKRC</sequence>
<keyword evidence="3" id="KW-1185">Reference proteome</keyword>
<organism evidence="2 3">
    <name type="scientific">Pseudolycoriella hygida</name>
    <dbReference type="NCBI Taxonomy" id="35572"/>
    <lineage>
        <taxon>Eukaryota</taxon>
        <taxon>Metazoa</taxon>
        <taxon>Ecdysozoa</taxon>
        <taxon>Arthropoda</taxon>
        <taxon>Hexapoda</taxon>
        <taxon>Insecta</taxon>
        <taxon>Pterygota</taxon>
        <taxon>Neoptera</taxon>
        <taxon>Endopterygota</taxon>
        <taxon>Diptera</taxon>
        <taxon>Nematocera</taxon>
        <taxon>Sciaroidea</taxon>
        <taxon>Sciaridae</taxon>
        <taxon>Pseudolycoriella</taxon>
    </lineage>
</organism>
<dbReference type="InterPro" id="IPR038648">
    <property type="entry name" value="PHR_sf"/>
</dbReference>
<dbReference type="Gene3D" id="2.60.120.820">
    <property type="entry name" value="PHR domain"/>
    <property type="match status" value="1"/>
</dbReference>
<dbReference type="InterPro" id="IPR011333">
    <property type="entry name" value="SKP1/BTB/POZ_sf"/>
</dbReference>
<dbReference type="AlphaFoldDB" id="A0A9Q0S4A1"/>
<evidence type="ECO:0000313" key="2">
    <source>
        <dbReference type="EMBL" id="KAJ6643408.1"/>
    </source>
</evidence>
<accession>A0A9Q0S4A1</accession>
<dbReference type="SUPFAM" id="SSF54695">
    <property type="entry name" value="POZ domain"/>
    <property type="match status" value="1"/>
</dbReference>
<dbReference type="EMBL" id="WJQU01000002">
    <property type="protein sequence ID" value="KAJ6643408.1"/>
    <property type="molecule type" value="Genomic_DNA"/>
</dbReference>
<dbReference type="SMART" id="SM00225">
    <property type="entry name" value="BTB"/>
    <property type="match status" value="1"/>
</dbReference>
<dbReference type="Gene3D" id="1.25.40.420">
    <property type="match status" value="1"/>
</dbReference>
<protein>
    <submittedName>
        <fullName evidence="2">BTB/POZ domain-containing protein 3</fullName>
    </submittedName>
</protein>
<dbReference type="PROSITE" id="PS50097">
    <property type="entry name" value="BTB"/>
    <property type="match status" value="1"/>
</dbReference>
<dbReference type="OrthoDB" id="7788278at2759"/>
<dbReference type="Pfam" id="PF07707">
    <property type="entry name" value="BACK"/>
    <property type="match status" value="1"/>
</dbReference>
<dbReference type="PANTHER" id="PTHR45774">
    <property type="entry name" value="BTB/POZ DOMAIN-CONTAINING"/>
    <property type="match status" value="1"/>
</dbReference>
<dbReference type="SMART" id="SM00875">
    <property type="entry name" value="BACK"/>
    <property type="match status" value="1"/>
</dbReference>
<evidence type="ECO:0000313" key="3">
    <source>
        <dbReference type="Proteomes" id="UP001151699"/>
    </source>
</evidence>
<evidence type="ECO:0000259" key="1">
    <source>
        <dbReference type="PROSITE" id="PS50097"/>
    </source>
</evidence>
<dbReference type="InterPro" id="IPR011705">
    <property type="entry name" value="BACK"/>
</dbReference>
<reference evidence="2" key="1">
    <citation type="submission" date="2022-07" db="EMBL/GenBank/DDBJ databases">
        <authorList>
            <person name="Trinca V."/>
            <person name="Uliana J.V.C."/>
            <person name="Torres T.T."/>
            <person name="Ward R.J."/>
            <person name="Monesi N."/>
        </authorList>
    </citation>
    <scope>NUCLEOTIDE SEQUENCE</scope>
    <source>
        <strain evidence="2">HSMRA1968</strain>
        <tissue evidence="2">Whole embryos</tissue>
    </source>
</reference>
<dbReference type="Gene3D" id="3.30.710.10">
    <property type="entry name" value="Potassium Channel Kv1.1, Chain A"/>
    <property type="match status" value="1"/>
</dbReference>
<comment type="caution">
    <text evidence="2">The sequence shown here is derived from an EMBL/GenBank/DDBJ whole genome shotgun (WGS) entry which is preliminary data.</text>
</comment>
<dbReference type="InterPro" id="IPR000210">
    <property type="entry name" value="BTB/POZ_dom"/>
</dbReference>
<name>A0A9Q0S4A1_9DIPT</name>
<feature type="domain" description="BTB" evidence="1">
    <location>
        <begin position="23"/>
        <end position="90"/>
    </location>
</feature>
<gene>
    <name evidence="2" type="primary">BTBD3_3</name>
    <name evidence="2" type="ORF">Bhyg_08369</name>
</gene>
<dbReference type="PANTHER" id="PTHR45774:SF3">
    <property type="entry name" value="BTB (POZ) DOMAIN-CONTAINING 2B-RELATED"/>
    <property type="match status" value="1"/>
</dbReference>
<proteinExistence type="predicted"/>
<dbReference type="Proteomes" id="UP001151699">
    <property type="component" value="Chromosome B"/>
</dbReference>